<accession>X1RSD9</accession>
<organism evidence="1">
    <name type="scientific">marine sediment metagenome</name>
    <dbReference type="NCBI Taxonomy" id="412755"/>
    <lineage>
        <taxon>unclassified sequences</taxon>
        <taxon>metagenomes</taxon>
        <taxon>ecological metagenomes</taxon>
    </lineage>
</organism>
<sequence>MTEELEPTEERADKGKVIASFTILKCKTDVIETPDGKRHFESACLDKQARDYFSSCFEEEAILRINPKVILGEIAKPAAEPAAAPTES</sequence>
<dbReference type="EMBL" id="BARW01000818">
    <property type="protein sequence ID" value="GAI69896.1"/>
    <property type="molecule type" value="Genomic_DNA"/>
</dbReference>
<protein>
    <submittedName>
        <fullName evidence="1">Uncharacterized protein</fullName>
    </submittedName>
</protein>
<dbReference type="AlphaFoldDB" id="X1RSD9"/>
<proteinExistence type="predicted"/>
<comment type="caution">
    <text evidence="1">The sequence shown here is derived from an EMBL/GenBank/DDBJ whole genome shotgun (WGS) entry which is preliminary data.</text>
</comment>
<gene>
    <name evidence="1" type="ORF">S12H4_03051</name>
</gene>
<reference evidence="1" key="1">
    <citation type="journal article" date="2014" name="Front. Microbiol.">
        <title>High frequency of phylogenetically diverse reductive dehalogenase-homologous genes in deep subseafloor sedimentary metagenomes.</title>
        <authorList>
            <person name="Kawai M."/>
            <person name="Futagami T."/>
            <person name="Toyoda A."/>
            <person name="Takaki Y."/>
            <person name="Nishi S."/>
            <person name="Hori S."/>
            <person name="Arai W."/>
            <person name="Tsubouchi T."/>
            <person name="Morono Y."/>
            <person name="Uchiyama I."/>
            <person name="Ito T."/>
            <person name="Fujiyama A."/>
            <person name="Inagaki F."/>
            <person name="Takami H."/>
        </authorList>
    </citation>
    <scope>NUCLEOTIDE SEQUENCE</scope>
    <source>
        <strain evidence="1">Expedition CK06-06</strain>
    </source>
</reference>
<name>X1RSD9_9ZZZZ</name>
<evidence type="ECO:0000313" key="1">
    <source>
        <dbReference type="EMBL" id="GAI69896.1"/>
    </source>
</evidence>